<dbReference type="OrthoDB" id="3224400at2759"/>
<protein>
    <submittedName>
        <fullName evidence="2">Uncharacterized protein</fullName>
    </submittedName>
</protein>
<dbReference type="Proteomes" id="UP000008064">
    <property type="component" value="Unassembled WGS sequence"/>
</dbReference>
<dbReference type="HOGENOM" id="CLU_1816973_0_0_1"/>
<evidence type="ECO:0000313" key="2">
    <source>
        <dbReference type="EMBL" id="EGO29733.1"/>
    </source>
</evidence>
<feature type="region of interest" description="Disordered" evidence="1">
    <location>
        <begin position="1"/>
        <end position="26"/>
    </location>
</feature>
<dbReference type="EMBL" id="GL945429">
    <property type="protein sequence ID" value="EGO29733.1"/>
    <property type="molecule type" value="Genomic_DNA"/>
</dbReference>
<dbReference type="GeneID" id="18814225"/>
<dbReference type="AlphaFoldDB" id="F8NI11"/>
<dbReference type="RefSeq" id="XP_007313975.1">
    <property type="nucleotide sequence ID" value="XM_007313913.1"/>
</dbReference>
<evidence type="ECO:0000256" key="1">
    <source>
        <dbReference type="SAM" id="MobiDB-lite"/>
    </source>
</evidence>
<dbReference type="KEGG" id="sla:SERLADRAFT_433699"/>
<accession>F8NI11</accession>
<feature type="compositionally biased region" description="Basic and acidic residues" evidence="1">
    <location>
        <begin position="1"/>
        <end position="19"/>
    </location>
</feature>
<proteinExistence type="predicted"/>
<reference evidence="2" key="1">
    <citation type="submission" date="2011-04" db="EMBL/GenBank/DDBJ databases">
        <title>Evolution of plant cell wall degrading machinery underlies the functional diversity of forest fungi.</title>
        <authorList>
            <consortium name="US DOE Joint Genome Institute (JGI-PGF)"/>
            <person name="Eastwood D.C."/>
            <person name="Floudas D."/>
            <person name="Binder M."/>
            <person name="Majcherczyk A."/>
            <person name="Schneider P."/>
            <person name="Aerts A."/>
            <person name="Asiegbu F.O."/>
            <person name="Baker S.E."/>
            <person name="Barry K."/>
            <person name="Bendiksby M."/>
            <person name="Blumentritt M."/>
            <person name="Coutinho P.M."/>
            <person name="Cullen D."/>
            <person name="Cullen D."/>
            <person name="Gathman A."/>
            <person name="Goodell B."/>
            <person name="Henrissat B."/>
            <person name="Ihrmark K."/>
            <person name="Kauserud H."/>
            <person name="Kohler A."/>
            <person name="LaButti K."/>
            <person name="Lapidus A."/>
            <person name="Lavin J.L."/>
            <person name="Lee Y.-H."/>
            <person name="Lindquist E."/>
            <person name="Lilly W."/>
            <person name="Lucas S."/>
            <person name="Morin E."/>
            <person name="Murat C."/>
            <person name="Oguiza J.A."/>
            <person name="Park J."/>
            <person name="Pisabarro A.G."/>
            <person name="Riley R."/>
            <person name="Rosling A."/>
            <person name="Salamov A."/>
            <person name="Schmidt O."/>
            <person name="Schmutz J."/>
            <person name="Skrede I."/>
            <person name="Stenlid J."/>
            <person name="Wiebenga A."/>
            <person name="Xie X."/>
            <person name="Kues U."/>
            <person name="Hibbett D.S."/>
            <person name="Hoffmeister D."/>
            <person name="Hogberg N."/>
            <person name="Martin F."/>
            <person name="Grigoriev I.V."/>
            <person name="Watkinson S.C."/>
        </authorList>
    </citation>
    <scope>NUCLEOTIDE SEQUENCE</scope>
    <source>
        <strain evidence="2">S7.9</strain>
    </source>
</reference>
<sequence>MLHDGDREDEQHSDDRSPDKSQNVEQKLDTACKTFDYAAFIADPFREQSQRDDAFQRKLRSALLAASINAHTWAVARTVHERTTTEETIEKRIDSLLEVQREQGRSSHPVSLMSFFECTRDRLRALFEVINSAVANIAGISI</sequence>
<gene>
    <name evidence="2" type="ORF">SERLADRAFT_433699</name>
</gene>
<organism>
    <name type="scientific">Serpula lacrymans var. lacrymans (strain S7.9)</name>
    <name type="common">Dry rot fungus</name>
    <dbReference type="NCBI Taxonomy" id="578457"/>
    <lineage>
        <taxon>Eukaryota</taxon>
        <taxon>Fungi</taxon>
        <taxon>Dikarya</taxon>
        <taxon>Basidiomycota</taxon>
        <taxon>Agaricomycotina</taxon>
        <taxon>Agaricomycetes</taxon>
        <taxon>Agaricomycetidae</taxon>
        <taxon>Boletales</taxon>
        <taxon>Coniophorineae</taxon>
        <taxon>Serpulaceae</taxon>
        <taxon>Serpula</taxon>
    </lineage>
</organism>
<name>F8NI11_SERL9</name>